<protein>
    <submittedName>
        <fullName evidence="3">Serine protease inhibitor</fullName>
    </submittedName>
</protein>
<dbReference type="Proteomes" id="UP000238176">
    <property type="component" value="Unassembled WGS sequence"/>
</dbReference>
<gene>
    <name evidence="3" type="ORF">B0I28_11481</name>
</gene>
<evidence type="ECO:0000313" key="4">
    <source>
        <dbReference type="Proteomes" id="UP000238176"/>
    </source>
</evidence>
<dbReference type="Pfam" id="PF00079">
    <property type="entry name" value="Serpin"/>
    <property type="match status" value="2"/>
</dbReference>
<feature type="domain" description="Serpin" evidence="2">
    <location>
        <begin position="18"/>
        <end position="395"/>
    </location>
</feature>
<dbReference type="AlphaFoldDB" id="A0A2T0UA70"/>
<dbReference type="GO" id="GO:0005615">
    <property type="term" value="C:extracellular space"/>
    <property type="evidence" value="ECO:0007669"/>
    <property type="project" value="InterPro"/>
</dbReference>
<dbReference type="InterPro" id="IPR023796">
    <property type="entry name" value="Serpin_dom"/>
</dbReference>
<dbReference type="PANTHER" id="PTHR11461">
    <property type="entry name" value="SERINE PROTEASE INHIBITOR, SERPIN"/>
    <property type="match status" value="1"/>
</dbReference>
<dbReference type="GO" id="GO:0004867">
    <property type="term" value="F:serine-type endopeptidase inhibitor activity"/>
    <property type="evidence" value="ECO:0007669"/>
    <property type="project" value="InterPro"/>
</dbReference>
<evidence type="ECO:0000256" key="1">
    <source>
        <dbReference type="RuleBase" id="RU000411"/>
    </source>
</evidence>
<dbReference type="EMBL" id="PVTJ01000014">
    <property type="protein sequence ID" value="PRY54809.1"/>
    <property type="molecule type" value="Genomic_DNA"/>
</dbReference>
<dbReference type="Gene3D" id="3.30.497.10">
    <property type="entry name" value="Antithrombin, subunit I, domain 2"/>
    <property type="match status" value="2"/>
</dbReference>
<comment type="caution">
    <text evidence="3">The sequence shown here is derived from an EMBL/GenBank/DDBJ whole genome shotgun (WGS) entry which is preliminary data.</text>
</comment>
<dbReference type="InterPro" id="IPR042178">
    <property type="entry name" value="Serpin_sf_1"/>
</dbReference>
<comment type="similarity">
    <text evidence="1">Belongs to the serpin family.</text>
</comment>
<name>A0A2T0UA70_9ACTN</name>
<dbReference type="RefSeq" id="WP_181245965.1">
    <property type="nucleotide sequence ID" value="NZ_PVTJ01000014.1"/>
</dbReference>
<organism evidence="3 4">
    <name type="scientific">Glycomyces artemisiae</name>
    <dbReference type="NCBI Taxonomy" id="1076443"/>
    <lineage>
        <taxon>Bacteria</taxon>
        <taxon>Bacillati</taxon>
        <taxon>Actinomycetota</taxon>
        <taxon>Actinomycetes</taxon>
        <taxon>Glycomycetales</taxon>
        <taxon>Glycomycetaceae</taxon>
        <taxon>Glycomyces</taxon>
    </lineage>
</organism>
<keyword evidence="4" id="KW-1185">Reference proteome</keyword>
<dbReference type="InterPro" id="IPR000215">
    <property type="entry name" value="Serpin_fam"/>
</dbReference>
<proteinExistence type="inferred from homology"/>
<dbReference type="SUPFAM" id="SSF56574">
    <property type="entry name" value="Serpins"/>
    <property type="match status" value="1"/>
</dbReference>
<dbReference type="SMART" id="SM00093">
    <property type="entry name" value="SERPIN"/>
    <property type="match status" value="1"/>
</dbReference>
<reference evidence="3 4" key="1">
    <citation type="submission" date="2018-03" db="EMBL/GenBank/DDBJ databases">
        <title>Genomic Encyclopedia of Type Strains, Phase III (KMG-III): the genomes of soil and plant-associated and newly described type strains.</title>
        <authorList>
            <person name="Whitman W."/>
        </authorList>
    </citation>
    <scope>NUCLEOTIDE SEQUENCE [LARGE SCALE GENOMIC DNA]</scope>
    <source>
        <strain evidence="3 4">CGMCC 4.7067</strain>
    </source>
</reference>
<evidence type="ECO:0000313" key="3">
    <source>
        <dbReference type="EMBL" id="PRY54809.1"/>
    </source>
</evidence>
<evidence type="ECO:0000259" key="2">
    <source>
        <dbReference type="SMART" id="SM00093"/>
    </source>
</evidence>
<accession>A0A2T0UA70</accession>
<dbReference type="InterPro" id="IPR036186">
    <property type="entry name" value="Serpin_sf"/>
</dbReference>
<sequence length="398" mass="41810">MTTALHEALTPADVAAANALTRRWLASRDEIPAAASGLGIWPLLAMLANGATGKTHRELLAALGLDATRAAALPRRLLDGARAADGLNLALGVWAGPEVVLDPDWTAELPVEAIGSLTGDAAADKAALDAWAAANTDGLIETMPVDLDADDPIELLLASALLVRTEWAVEFEETSHAPFATGPWSVLERPRILRATYGEDVLRVAEDATVLTVRGDGDIDVLLGLGRDDLAPHEVMSALLDAADPSWGRSATSLAVGEQAIGVRVSEYMAASPQTGPEIGATAVAFDVTADLDLTGDAEALGLTLAADRERARFERLAARRLFVSQARQSCTARFGPTGFEAAAVTVTAMAGYGFAPVFEHRRVRADVVFDRPFAYMAVHRPTGLVLVAGWVAEPALA</sequence>
<dbReference type="PANTHER" id="PTHR11461:SF211">
    <property type="entry name" value="GH10112P-RELATED"/>
    <property type="match status" value="1"/>
</dbReference>